<evidence type="ECO:0000313" key="1">
    <source>
        <dbReference type="EMBL" id="WAP68949.1"/>
    </source>
</evidence>
<evidence type="ECO:0000313" key="2">
    <source>
        <dbReference type="Proteomes" id="UP001164020"/>
    </source>
</evidence>
<organism evidence="1 2">
    <name type="scientific">Jiella pelagia</name>
    <dbReference type="NCBI Taxonomy" id="2986949"/>
    <lineage>
        <taxon>Bacteria</taxon>
        <taxon>Pseudomonadati</taxon>
        <taxon>Pseudomonadota</taxon>
        <taxon>Alphaproteobacteria</taxon>
        <taxon>Hyphomicrobiales</taxon>
        <taxon>Aurantimonadaceae</taxon>
        <taxon>Jiella</taxon>
    </lineage>
</organism>
<dbReference type="RefSeq" id="WP_268881386.1">
    <property type="nucleotide sequence ID" value="NZ_CP114029.1"/>
</dbReference>
<proteinExistence type="predicted"/>
<dbReference type="EMBL" id="CP114029">
    <property type="protein sequence ID" value="WAP68949.1"/>
    <property type="molecule type" value="Genomic_DNA"/>
</dbReference>
<sequence>MEPWEREHLAGATDEAAMSALGDLLRQRIDQAGGRIARHAADLSDDEMQEILDAKVPHSENDE</sequence>
<keyword evidence="2" id="KW-1185">Reference proteome</keyword>
<reference evidence="1" key="1">
    <citation type="submission" date="2022-12" db="EMBL/GenBank/DDBJ databases">
        <title>Jiella pelagia sp. nov., isolated from phosphonate enriched culture of Northwest Pacific surface seawater.</title>
        <authorList>
            <person name="Shin D.Y."/>
            <person name="Hwang C.Y."/>
        </authorList>
    </citation>
    <scope>NUCLEOTIDE SEQUENCE</scope>
    <source>
        <strain evidence="1">HL-NP1</strain>
    </source>
</reference>
<gene>
    <name evidence="1" type="ORF">OH818_27730</name>
</gene>
<accession>A0ABY7BZF1</accession>
<dbReference type="Proteomes" id="UP001164020">
    <property type="component" value="Chromosome"/>
</dbReference>
<name>A0ABY7BZF1_9HYPH</name>
<protein>
    <submittedName>
        <fullName evidence="1">Uncharacterized protein</fullName>
    </submittedName>
</protein>